<name>H1Z0I5_9EURY</name>
<dbReference type="RefSeq" id="WP_004076985.1">
    <property type="nucleotide sequence ID" value="NZ_CM001436.1"/>
</dbReference>
<dbReference type="PROSITE" id="PS51186">
    <property type="entry name" value="GNAT"/>
    <property type="match status" value="1"/>
</dbReference>
<dbReference type="Proteomes" id="UP000005741">
    <property type="component" value="Chromosome"/>
</dbReference>
<evidence type="ECO:0000259" key="2">
    <source>
        <dbReference type="PROSITE" id="PS51186"/>
    </source>
</evidence>
<dbReference type="Gene3D" id="3.40.630.30">
    <property type="match status" value="1"/>
</dbReference>
<dbReference type="CDD" id="cd04301">
    <property type="entry name" value="NAT_SF"/>
    <property type="match status" value="1"/>
</dbReference>
<dbReference type="InParanoid" id="H1Z0I5"/>
<dbReference type="Pfam" id="PF00583">
    <property type="entry name" value="Acetyltransf_1"/>
    <property type="match status" value="1"/>
</dbReference>
<evidence type="ECO:0000313" key="4">
    <source>
        <dbReference type="Proteomes" id="UP000005741"/>
    </source>
</evidence>
<dbReference type="EMBL" id="CM001436">
    <property type="protein sequence ID" value="EHQ35242.1"/>
    <property type="molecule type" value="Genomic_DNA"/>
</dbReference>
<evidence type="ECO:0000259" key="1">
    <source>
        <dbReference type="PROSITE" id="PS50042"/>
    </source>
</evidence>
<dbReference type="STRING" id="937775.Metlim_1131"/>
<dbReference type="InterPro" id="IPR000182">
    <property type="entry name" value="GNAT_dom"/>
</dbReference>
<keyword evidence="4" id="KW-1185">Reference proteome</keyword>
<accession>H1Z0I5</accession>
<protein>
    <submittedName>
        <fullName evidence="3">Beta-lysine acetyltransferase</fullName>
        <ecNumber evidence="3">2.3.1.-</ecNumber>
    </submittedName>
</protein>
<dbReference type="OrthoDB" id="116527at2157"/>
<gene>
    <name evidence="3" type="ORF">Metlim_1131</name>
</gene>
<keyword evidence="3" id="KW-0808">Transferase</keyword>
<dbReference type="NCBIfam" id="TIGR03827">
    <property type="entry name" value="GNAT_ablB"/>
    <property type="match status" value="1"/>
</dbReference>
<sequence length="279" mass="31605">MSPDSLTEIGNSLIQHGNLNSRIYIMKMGEDDPSNLISETEKLASENGYGKIFGKIPEVKAGYFRDAGYTEEAFVPEFFRGRENAVFLSRFLSDERKISKTWEKEDEILRKCLERRSKKRENKALPEGLTVKVAGEEDILSLCRHFAAVFETYPFPVDDPDFIRKSIDEGTVYLIVKRGDEIIAASSAEADYDYKNAEMTDFAVSPAARGMGIAGYLLREMEKIMKERGIILFYTIARSLEAPMNYTFAGAGYSYAGRLLNNTNICGSFESMNVWYKKI</sequence>
<dbReference type="GO" id="GO:0008080">
    <property type="term" value="F:N-acetyltransferase activity"/>
    <property type="evidence" value="ECO:0007669"/>
    <property type="project" value="InterPro"/>
</dbReference>
<dbReference type="EC" id="2.3.1.-" evidence="3"/>
<dbReference type="HOGENOM" id="CLU_081246_0_0_2"/>
<dbReference type="AlphaFoldDB" id="H1Z0I5"/>
<dbReference type="InterPro" id="IPR022525">
    <property type="entry name" value="GNAT_AblB"/>
</dbReference>
<feature type="domain" description="N-acetyltransferase" evidence="2">
    <location>
        <begin position="129"/>
        <end position="279"/>
    </location>
</feature>
<evidence type="ECO:0000313" key="3">
    <source>
        <dbReference type="EMBL" id="EHQ35242.1"/>
    </source>
</evidence>
<organism evidence="3 4">
    <name type="scientific">Methanoplanus limicola DSM 2279</name>
    <dbReference type="NCBI Taxonomy" id="937775"/>
    <lineage>
        <taxon>Archaea</taxon>
        <taxon>Methanobacteriati</taxon>
        <taxon>Methanobacteriota</taxon>
        <taxon>Stenosarchaea group</taxon>
        <taxon>Methanomicrobia</taxon>
        <taxon>Methanomicrobiales</taxon>
        <taxon>Methanomicrobiaceae</taxon>
        <taxon>Methanoplanus</taxon>
    </lineage>
</organism>
<dbReference type="InterPro" id="IPR016181">
    <property type="entry name" value="Acyl_CoA_acyltransferase"/>
</dbReference>
<dbReference type="PROSITE" id="PS50042">
    <property type="entry name" value="CNMP_BINDING_3"/>
    <property type="match status" value="1"/>
</dbReference>
<feature type="domain" description="Cyclic nucleotide-binding" evidence="1">
    <location>
        <begin position="1"/>
        <end position="67"/>
    </location>
</feature>
<keyword evidence="3" id="KW-0012">Acyltransferase</keyword>
<dbReference type="SUPFAM" id="SSF55729">
    <property type="entry name" value="Acyl-CoA N-acyltransferases (Nat)"/>
    <property type="match status" value="1"/>
</dbReference>
<proteinExistence type="predicted"/>
<reference evidence="3 4" key="1">
    <citation type="submission" date="2011-10" db="EMBL/GenBank/DDBJ databases">
        <title>The Improved High-Quality Draft genome of Methanoplanus limicola DSM 2279.</title>
        <authorList>
            <consortium name="US DOE Joint Genome Institute (JGI-PGF)"/>
            <person name="Lucas S."/>
            <person name="Copeland A."/>
            <person name="Lapidus A."/>
            <person name="Glavina del Rio T."/>
            <person name="Dalin E."/>
            <person name="Tice H."/>
            <person name="Bruce D."/>
            <person name="Goodwin L."/>
            <person name="Pitluck S."/>
            <person name="Peters L."/>
            <person name="Mikhailova N."/>
            <person name="Lu M."/>
            <person name="Kyrpides N."/>
            <person name="Mavromatis K."/>
            <person name="Ivanova N."/>
            <person name="Markowitz V."/>
            <person name="Cheng J.-F."/>
            <person name="Hugenholtz P."/>
            <person name="Woyke T."/>
            <person name="Wu D."/>
            <person name="Wirth R."/>
            <person name="Brambilla E.-M."/>
            <person name="Klenk H.-P."/>
            <person name="Eisen J.A."/>
        </authorList>
    </citation>
    <scope>NUCLEOTIDE SEQUENCE [LARGE SCALE GENOMIC DNA]</scope>
    <source>
        <strain evidence="3 4">DSM 2279</strain>
    </source>
</reference>
<dbReference type="InterPro" id="IPR000595">
    <property type="entry name" value="cNMP-bd_dom"/>
</dbReference>